<evidence type="ECO:0000256" key="3">
    <source>
        <dbReference type="ARBA" id="ARBA00023004"/>
    </source>
</evidence>
<feature type="domain" description="Rieske" evidence="6">
    <location>
        <begin position="40"/>
        <end position="138"/>
    </location>
</feature>
<feature type="signal peptide" evidence="5">
    <location>
        <begin position="1"/>
        <end position="36"/>
    </location>
</feature>
<keyword evidence="8" id="KW-1185">Reference proteome</keyword>
<dbReference type="PROSITE" id="PS51296">
    <property type="entry name" value="RIESKE"/>
    <property type="match status" value="1"/>
</dbReference>
<dbReference type="GO" id="GO:0051213">
    <property type="term" value="F:dioxygenase activity"/>
    <property type="evidence" value="ECO:0007669"/>
    <property type="project" value="UniProtKB-KW"/>
</dbReference>
<accession>A0A5J6Z8P3</accession>
<evidence type="ECO:0000256" key="2">
    <source>
        <dbReference type="ARBA" id="ARBA00022723"/>
    </source>
</evidence>
<dbReference type="GO" id="GO:0016705">
    <property type="term" value="F:oxidoreductase activity, acting on paired donors, with incorporation or reduction of molecular oxygen"/>
    <property type="evidence" value="ECO:0007669"/>
    <property type="project" value="UniProtKB-ARBA"/>
</dbReference>
<dbReference type="RefSeq" id="WP_236640585.1">
    <property type="nucleotide sequence ID" value="NZ_CP045032.1"/>
</dbReference>
<evidence type="ECO:0000256" key="5">
    <source>
        <dbReference type="SAM" id="SignalP"/>
    </source>
</evidence>
<name>A0A5J6Z8P3_9CORY</name>
<feature type="chain" id="PRO_5039533237" evidence="5">
    <location>
        <begin position="37"/>
        <end position="141"/>
    </location>
</feature>
<keyword evidence="3" id="KW-0408">Iron</keyword>
<dbReference type="GO" id="GO:0004497">
    <property type="term" value="F:monooxygenase activity"/>
    <property type="evidence" value="ECO:0007669"/>
    <property type="project" value="UniProtKB-ARBA"/>
</dbReference>
<dbReference type="InterPro" id="IPR036922">
    <property type="entry name" value="Rieske_2Fe-2S_sf"/>
</dbReference>
<evidence type="ECO:0000256" key="4">
    <source>
        <dbReference type="ARBA" id="ARBA00023014"/>
    </source>
</evidence>
<keyword evidence="7" id="KW-0223">Dioxygenase</keyword>
<dbReference type="KEGG" id="cuo:CUROG_01495"/>
<evidence type="ECO:0000313" key="8">
    <source>
        <dbReference type="Proteomes" id="UP000326711"/>
    </source>
</evidence>
<sequence length="141" mass="14431" precursor="true">MTASGFENSGHFCSRRGFLKGVALATAATASGALLAACAGDEVVAKAAKADIPVGGAVIIDKWVIAQPKEGEFTAFSTTCPHAAGEIDRIEEADGRTIAICPKHDSHFDVTTGDVVSGPAREPMRAASSVTTIGDQVEVSD</sequence>
<reference evidence="8" key="1">
    <citation type="submission" date="2019-10" db="EMBL/GenBank/DDBJ databases">
        <title>Complete genome sequence of Corynebacterium urogenitalis DSM 108747, isolated from the genital tract of a cow.</title>
        <authorList>
            <person name="Ruckert C."/>
            <person name="Ballas P."/>
            <person name="Wagener K."/>
            <person name="Drillich M."/>
            <person name="Kaempfer P."/>
            <person name="Busse H.-J."/>
            <person name="Ehling-Schulz M."/>
        </authorList>
    </citation>
    <scope>NUCLEOTIDE SEQUENCE [LARGE SCALE GENOMIC DNA]</scope>
    <source>
        <strain evidence="8">LMM 1652</strain>
    </source>
</reference>
<evidence type="ECO:0000256" key="1">
    <source>
        <dbReference type="ARBA" id="ARBA00022714"/>
    </source>
</evidence>
<keyword evidence="7" id="KW-0560">Oxidoreductase</keyword>
<keyword evidence="2" id="KW-0479">Metal-binding</keyword>
<protein>
    <submittedName>
        <fullName evidence="7">3-phenylpropionate dioxygenase ferredoxin subunit</fullName>
    </submittedName>
</protein>
<proteinExistence type="predicted"/>
<keyword evidence="4" id="KW-0411">Iron-sulfur</keyword>
<dbReference type="CDD" id="cd03467">
    <property type="entry name" value="Rieske"/>
    <property type="match status" value="1"/>
</dbReference>
<organism evidence="7 8">
    <name type="scientific">Corynebacterium urogenitale</name>
    <dbReference type="NCBI Taxonomy" id="2487892"/>
    <lineage>
        <taxon>Bacteria</taxon>
        <taxon>Bacillati</taxon>
        <taxon>Actinomycetota</taxon>
        <taxon>Actinomycetes</taxon>
        <taxon>Mycobacteriales</taxon>
        <taxon>Corynebacteriaceae</taxon>
        <taxon>Corynebacterium</taxon>
    </lineage>
</organism>
<dbReference type="InterPro" id="IPR017941">
    <property type="entry name" value="Rieske_2Fe-2S"/>
</dbReference>
<dbReference type="AlphaFoldDB" id="A0A5J6Z8P3"/>
<dbReference type="PROSITE" id="PS51318">
    <property type="entry name" value="TAT"/>
    <property type="match status" value="1"/>
</dbReference>
<evidence type="ECO:0000313" key="7">
    <source>
        <dbReference type="EMBL" id="QFQ01699.1"/>
    </source>
</evidence>
<dbReference type="Proteomes" id="UP000326711">
    <property type="component" value="Chromosome"/>
</dbReference>
<gene>
    <name evidence="7" type="ORF">CUROG_01495</name>
</gene>
<evidence type="ECO:0000259" key="6">
    <source>
        <dbReference type="PROSITE" id="PS51296"/>
    </source>
</evidence>
<dbReference type="Pfam" id="PF00355">
    <property type="entry name" value="Rieske"/>
    <property type="match status" value="1"/>
</dbReference>
<dbReference type="EMBL" id="CP045032">
    <property type="protein sequence ID" value="QFQ01699.1"/>
    <property type="molecule type" value="Genomic_DNA"/>
</dbReference>
<dbReference type="NCBIfam" id="TIGR01409">
    <property type="entry name" value="TAT_signal_seq"/>
    <property type="match status" value="1"/>
</dbReference>
<keyword evidence="5" id="KW-0732">Signal</keyword>
<dbReference type="SUPFAM" id="SSF50022">
    <property type="entry name" value="ISP domain"/>
    <property type="match status" value="1"/>
</dbReference>
<dbReference type="InterPro" id="IPR019546">
    <property type="entry name" value="TAT_signal_bac_arc"/>
</dbReference>
<dbReference type="InterPro" id="IPR006311">
    <property type="entry name" value="TAT_signal"/>
</dbReference>
<keyword evidence="1" id="KW-0001">2Fe-2S</keyword>
<dbReference type="GO" id="GO:0046872">
    <property type="term" value="F:metal ion binding"/>
    <property type="evidence" value="ECO:0007669"/>
    <property type="project" value="UniProtKB-KW"/>
</dbReference>
<dbReference type="GO" id="GO:0051537">
    <property type="term" value="F:2 iron, 2 sulfur cluster binding"/>
    <property type="evidence" value="ECO:0007669"/>
    <property type="project" value="UniProtKB-KW"/>
</dbReference>
<dbReference type="Gene3D" id="2.102.10.10">
    <property type="entry name" value="Rieske [2Fe-2S] iron-sulphur domain"/>
    <property type="match status" value="1"/>
</dbReference>